<evidence type="ECO:0000313" key="2">
    <source>
        <dbReference type="EMBL" id="KAJ0980194.1"/>
    </source>
</evidence>
<gene>
    <name evidence="2" type="ORF">J5N97_008449</name>
</gene>
<reference evidence="2" key="1">
    <citation type="submission" date="2021-03" db="EMBL/GenBank/DDBJ databases">
        <authorList>
            <person name="Li Z."/>
            <person name="Yang C."/>
        </authorList>
    </citation>
    <scope>NUCLEOTIDE SEQUENCE</scope>
    <source>
        <strain evidence="2">Dzin_1.0</strain>
        <tissue evidence="2">Leaf</tissue>
    </source>
</reference>
<evidence type="ECO:0000259" key="1">
    <source>
        <dbReference type="Pfam" id="PF14008"/>
    </source>
</evidence>
<feature type="domain" description="Purple acid phosphatase C-terminal" evidence="1">
    <location>
        <begin position="52"/>
        <end position="120"/>
    </location>
</feature>
<sequence length="192" mass="21312">MRERLLESLEPLLVENNVTLALWGHVHRYERFCPIRNFTCVDSSSNSTAWGAPVHVVIGMAGQDWQPIWEPRPDHQDVPIFPQPERSMYRGGEFGYTRLVATREKLTLTYIGNHDGQMHDMVEIPSGIVVLKDDSNDQVKVSEIPVVSESSNSLYIKAGGVLILGDAAQDSCLCPSQRPSALTRSPGPEKAS</sequence>
<dbReference type="PANTHER" id="PTHR45778:SF7">
    <property type="entry name" value="PURPLE ACID PHOSPHATASE"/>
    <property type="match status" value="1"/>
</dbReference>
<comment type="caution">
    <text evidence="2">The sequence shown here is derived from an EMBL/GenBank/DDBJ whole genome shotgun (WGS) entry which is preliminary data.</text>
</comment>
<keyword evidence="3" id="KW-1185">Reference proteome</keyword>
<reference evidence="2" key="2">
    <citation type="journal article" date="2022" name="Hortic Res">
        <title>The genome of Dioscorea zingiberensis sheds light on the biosynthesis, origin and evolution of the medicinally important diosgenin saponins.</title>
        <authorList>
            <person name="Li Y."/>
            <person name="Tan C."/>
            <person name="Li Z."/>
            <person name="Guo J."/>
            <person name="Li S."/>
            <person name="Chen X."/>
            <person name="Wang C."/>
            <person name="Dai X."/>
            <person name="Yang H."/>
            <person name="Song W."/>
            <person name="Hou L."/>
            <person name="Xu J."/>
            <person name="Tong Z."/>
            <person name="Xu A."/>
            <person name="Yuan X."/>
            <person name="Wang W."/>
            <person name="Yang Q."/>
            <person name="Chen L."/>
            <person name="Sun Z."/>
            <person name="Wang K."/>
            <person name="Pan B."/>
            <person name="Chen J."/>
            <person name="Bao Y."/>
            <person name="Liu F."/>
            <person name="Qi X."/>
            <person name="Gang D.R."/>
            <person name="Wen J."/>
            <person name="Li J."/>
        </authorList>
    </citation>
    <scope>NUCLEOTIDE SEQUENCE</scope>
    <source>
        <strain evidence="2">Dzin_1.0</strain>
    </source>
</reference>
<dbReference type="AlphaFoldDB" id="A0A9D5HKU2"/>
<accession>A0A9D5HKU2</accession>
<dbReference type="InterPro" id="IPR025733">
    <property type="entry name" value="PAPs_C"/>
</dbReference>
<evidence type="ECO:0000313" key="3">
    <source>
        <dbReference type="Proteomes" id="UP001085076"/>
    </source>
</evidence>
<dbReference type="SUPFAM" id="SSF56300">
    <property type="entry name" value="Metallo-dependent phosphatases"/>
    <property type="match status" value="1"/>
</dbReference>
<name>A0A9D5HKU2_9LILI</name>
<proteinExistence type="predicted"/>
<organism evidence="2 3">
    <name type="scientific">Dioscorea zingiberensis</name>
    <dbReference type="NCBI Taxonomy" id="325984"/>
    <lineage>
        <taxon>Eukaryota</taxon>
        <taxon>Viridiplantae</taxon>
        <taxon>Streptophyta</taxon>
        <taxon>Embryophyta</taxon>
        <taxon>Tracheophyta</taxon>
        <taxon>Spermatophyta</taxon>
        <taxon>Magnoliopsida</taxon>
        <taxon>Liliopsida</taxon>
        <taxon>Dioscoreales</taxon>
        <taxon>Dioscoreaceae</taxon>
        <taxon>Dioscorea</taxon>
    </lineage>
</organism>
<dbReference type="InterPro" id="IPR029052">
    <property type="entry name" value="Metallo-depent_PP-like"/>
</dbReference>
<dbReference type="Pfam" id="PF14008">
    <property type="entry name" value="Metallophos_C"/>
    <property type="match status" value="1"/>
</dbReference>
<dbReference type="OrthoDB" id="45007at2759"/>
<dbReference type="PANTHER" id="PTHR45778">
    <property type="entry name" value="PURPLE ACID PHOSPHATASE-RELATED"/>
    <property type="match status" value="1"/>
</dbReference>
<dbReference type="EMBL" id="JAGGNH010000002">
    <property type="protein sequence ID" value="KAJ0980194.1"/>
    <property type="molecule type" value="Genomic_DNA"/>
</dbReference>
<dbReference type="Proteomes" id="UP001085076">
    <property type="component" value="Miscellaneous, Linkage group lg02"/>
</dbReference>
<protein>
    <recommendedName>
        <fullName evidence="1">Purple acid phosphatase C-terminal domain-containing protein</fullName>
    </recommendedName>
</protein>
<dbReference type="Gene3D" id="3.60.21.10">
    <property type="match status" value="1"/>
</dbReference>